<gene>
    <name evidence="1" type="ORF">ISN45_At04g008380</name>
</gene>
<proteinExistence type="predicted"/>
<comment type="caution">
    <text evidence="1">The sequence shown here is derived from an EMBL/GenBank/DDBJ whole genome shotgun (WGS) entry which is preliminary data.</text>
</comment>
<keyword evidence="2" id="KW-1185">Reference proteome</keyword>
<evidence type="ECO:0000313" key="2">
    <source>
        <dbReference type="Proteomes" id="UP000694240"/>
    </source>
</evidence>
<organism evidence="1 2">
    <name type="scientific">Arabidopsis thaliana x Arabidopsis arenosa</name>
    <dbReference type="NCBI Taxonomy" id="1240361"/>
    <lineage>
        <taxon>Eukaryota</taxon>
        <taxon>Viridiplantae</taxon>
        <taxon>Streptophyta</taxon>
        <taxon>Embryophyta</taxon>
        <taxon>Tracheophyta</taxon>
        <taxon>Spermatophyta</taxon>
        <taxon>Magnoliopsida</taxon>
        <taxon>eudicotyledons</taxon>
        <taxon>Gunneridae</taxon>
        <taxon>Pentapetalae</taxon>
        <taxon>rosids</taxon>
        <taxon>malvids</taxon>
        <taxon>Brassicales</taxon>
        <taxon>Brassicaceae</taxon>
        <taxon>Camelineae</taxon>
        <taxon>Arabidopsis</taxon>
    </lineage>
</organism>
<sequence>MESGIQPFSKGEYYGRGGEGWTCTVVVENCIQHLKKVRNMVEKESNMVVVETFSHPLEMDNSQKMWGVVDTFIQPSRKKSSMVVVGSFRSMVVIETCSQPLGSTVVVVGSCRCIVVVETCSQTLEKESSMVDVRNSRRMVMMGSCRDMVVLKTCIETLEEDHSTVMVETCRRMVVVETCIQTLEKESSMLVVEKCRRMVVGKLCKLWITSSEFLVYDLTVHALHYLKLIMSL</sequence>
<reference evidence="1 2" key="1">
    <citation type="submission" date="2020-12" db="EMBL/GenBank/DDBJ databases">
        <title>Concerted genomic and epigenomic changes stabilize Arabidopsis allopolyploids.</title>
        <authorList>
            <person name="Chen Z."/>
        </authorList>
    </citation>
    <scope>NUCLEOTIDE SEQUENCE [LARGE SCALE GENOMIC DNA]</scope>
    <source>
        <strain evidence="1">Allo738</strain>
        <tissue evidence="1">Leaf</tissue>
    </source>
</reference>
<dbReference type="EMBL" id="JAEFBK010000004">
    <property type="protein sequence ID" value="KAG7615294.1"/>
    <property type="molecule type" value="Genomic_DNA"/>
</dbReference>
<protein>
    <submittedName>
        <fullName evidence="1">Uncharacterized protein</fullName>
    </submittedName>
</protein>
<dbReference type="Proteomes" id="UP000694240">
    <property type="component" value="Chromosome 4"/>
</dbReference>
<evidence type="ECO:0000313" key="1">
    <source>
        <dbReference type="EMBL" id="KAG7615294.1"/>
    </source>
</evidence>
<accession>A0A8T2E097</accession>
<dbReference type="AlphaFoldDB" id="A0A8T2E097"/>
<name>A0A8T2E097_9BRAS</name>